<keyword evidence="5 8" id="KW-1133">Transmembrane helix</keyword>
<sequence>MIQTLAQLERHAQDADAAPTVNLLSVIAPYMGVFFAAFFVAIILTPIMRWAATRNGVVDWPDLKRKNHVQPVAYLGGVAIFLGWLVGVTLCYFIAPQPNGDGAITASLINFPMSIILGAAAITLTGLFDDVYGISPRVKVGGQLFGAAALANEAVGLQLIESSIQLMGLPEMPGWVVYLLGTAVIAVFVLGGCNATNLLDGLDGLAAGVTAIAALGFLVIAGIIVLRTLDSPGDASAWDPIRIVMCLAILGAVLGFLPYNFNPATIFMGDAGSLLLGYLSVATILMFAGTSNGIVIVTAALIVFALPIADTALAIFRRKMQGKPIFSPDCHHIHHLLRRSGMSVKQATLTLYAFSGFFAVTGASLVWAEVRWRYILAVFVVLYGFIIVTAYKYGQLQQLQQEQRAQQADADDASTIAPPSAGRNGHAHPNGSDKPSDASKMPAGPPV</sequence>
<evidence type="ECO:0000256" key="1">
    <source>
        <dbReference type="ARBA" id="ARBA00004651"/>
    </source>
</evidence>
<feature type="transmembrane region" description="Helical" evidence="8">
    <location>
        <begin position="374"/>
        <end position="394"/>
    </location>
</feature>
<evidence type="ECO:0000256" key="5">
    <source>
        <dbReference type="ARBA" id="ARBA00022989"/>
    </source>
</evidence>
<dbReference type="Pfam" id="PF00953">
    <property type="entry name" value="Glycos_transf_4"/>
    <property type="match status" value="1"/>
</dbReference>
<feature type="transmembrane region" description="Helical" evidence="8">
    <location>
        <begin position="241"/>
        <end position="259"/>
    </location>
</feature>
<evidence type="ECO:0000256" key="2">
    <source>
        <dbReference type="ARBA" id="ARBA00022475"/>
    </source>
</evidence>
<evidence type="ECO:0000256" key="4">
    <source>
        <dbReference type="ARBA" id="ARBA00022692"/>
    </source>
</evidence>
<accession>A0ABV4TZI4</accession>
<organism evidence="9 10">
    <name type="scientific">Natronomicrosphaera hydrolytica</name>
    <dbReference type="NCBI Taxonomy" id="3242702"/>
    <lineage>
        <taxon>Bacteria</taxon>
        <taxon>Pseudomonadati</taxon>
        <taxon>Planctomycetota</taxon>
        <taxon>Phycisphaerae</taxon>
        <taxon>Phycisphaerales</taxon>
        <taxon>Phycisphaeraceae</taxon>
        <taxon>Natronomicrosphaera</taxon>
    </lineage>
</organism>
<feature type="transmembrane region" description="Helical" evidence="8">
    <location>
        <begin position="349"/>
        <end position="368"/>
    </location>
</feature>
<feature type="transmembrane region" description="Helical" evidence="8">
    <location>
        <begin position="72"/>
        <end position="95"/>
    </location>
</feature>
<comment type="caution">
    <text evidence="9">The sequence shown here is derived from an EMBL/GenBank/DDBJ whole genome shotgun (WGS) entry which is preliminary data.</text>
</comment>
<proteinExistence type="predicted"/>
<dbReference type="Proteomes" id="UP001575105">
    <property type="component" value="Unassembled WGS sequence"/>
</dbReference>
<gene>
    <name evidence="9" type="ORF">ACERK3_00510</name>
</gene>
<feature type="transmembrane region" description="Helical" evidence="8">
    <location>
        <begin position="205"/>
        <end position="229"/>
    </location>
</feature>
<keyword evidence="6 8" id="KW-0472">Membrane</keyword>
<feature type="region of interest" description="Disordered" evidence="7">
    <location>
        <begin position="404"/>
        <end position="447"/>
    </location>
</feature>
<feature type="transmembrane region" description="Helical" evidence="8">
    <location>
        <begin position="271"/>
        <end position="288"/>
    </location>
</feature>
<evidence type="ECO:0000256" key="6">
    <source>
        <dbReference type="ARBA" id="ARBA00023136"/>
    </source>
</evidence>
<keyword evidence="2" id="KW-1003">Cell membrane</keyword>
<evidence type="ECO:0000256" key="8">
    <source>
        <dbReference type="SAM" id="Phobius"/>
    </source>
</evidence>
<protein>
    <submittedName>
        <fullName evidence="9">Glycosyltransferase family 4 protein</fullName>
    </submittedName>
</protein>
<feature type="transmembrane region" description="Helical" evidence="8">
    <location>
        <begin position="107"/>
        <end position="128"/>
    </location>
</feature>
<evidence type="ECO:0000256" key="3">
    <source>
        <dbReference type="ARBA" id="ARBA00022679"/>
    </source>
</evidence>
<dbReference type="RefSeq" id="WP_425343689.1">
    <property type="nucleotide sequence ID" value="NZ_JBGUBD010000001.1"/>
</dbReference>
<name>A0ABV4TZI4_9BACT</name>
<feature type="transmembrane region" description="Helical" evidence="8">
    <location>
        <begin position="27"/>
        <end position="51"/>
    </location>
</feature>
<dbReference type="PANTHER" id="PTHR22926:SF3">
    <property type="entry name" value="UNDECAPRENYL-PHOSPHATE ALPHA-N-ACETYLGLUCOSAMINYL 1-PHOSPHATE TRANSFERASE"/>
    <property type="match status" value="1"/>
</dbReference>
<dbReference type="EMBL" id="JBGUBD010000001">
    <property type="protein sequence ID" value="MFA9476762.1"/>
    <property type="molecule type" value="Genomic_DNA"/>
</dbReference>
<dbReference type="PANTHER" id="PTHR22926">
    <property type="entry name" value="PHOSPHO-N-ACETYLMURAMOYL-PENTAPEPTIDE-TRANSFERASE"/>
    <property type="match status" value="1"/>
</dbReference>
<feature type="transmembrane region" description="Helical" evidence="8">
    <location>
        <begin position="294"/>
        <end position="316"/>
    </location>
</feature>
<keyword evidence="3" id="KW-0808">Transferase</keyword>
<evidence type="ECO:0000313" key="10">
    <source>
        <dbReference type="Proteomes" id="UP001575105"/>
    </source>
</evidence>
<reference evidence="9 10" key="1">
    <citation type="submission" date="2024-08" db="EMBL/GenBank/DDBJ databases">
        <title>Whole-genome sequencing of halo(alkali)philic microorganisms from hypersaline lakes.</title>
        <authorList>
            <person name="Sorokin D.Y."/>
            <person name="Merkel A.Y."/>
            <person name="Messina E."/>
            <person name="Yakimov M."/>
        </authorList>
    </citation>
    <scope>NUCLEOTIDE SEQUENCE [LARGE SCALE GENOMIC DNA]</scope>
    <source>
        <strain evidence="9 10">AB-hyl4</strain>
    </source>
</reference>
<keyword evidence="4 8" id="KW-0812">Transmembrane</keyword>
<feature type="transmembrane region" description="Helical" evidence="8">
    <location>
        <begin position="172"/>
        <end position="193"/>
    </location>
</feature>
<evidence type="ECO:0000256" key="7">
    <source>
        <dbReference type="SAM" id="MobiDB-lite"/>
    </source>
</evidence>
<dbReference type="CDD" id="cd06853">
    <property type="entry name" value="GT_WecA_like"/>
    <property type="match status" value="1"/>
</dbReference>
<evidence type="ECO:0000313" key="9">
    <source>
        <dbReference type="EMBL" id="MFA9476762.1"/>
    </source>
</evidence>
<dbReference type="InterPro" id="IPR000715">
    <property type="entry name" value="Glycosyl_transferase_4"/>
</dbReference>
<keyword evidence="10" id="KW-1185">Reference proteome</keyword>
<comment type="subcellular location">
    <subcellularLocation>
        <location evidence="1">Cell membrane</location>
        <topology evidence="1">Multi-pass membrane protein</topology>
    </subcellularLocation>
</comment>